<dbReference type="AlphaFoldDB" id="A0A4C1U2T3"/>
<dbReference type="EMBL" id="BGZK01000120">
    <property type="protein sequence ID" value="GBP20589.1"/>
    <property type="molecule type" value="Genomic_DNA"/>
</dbReference>
<evidence type="ECO:0000313" key="2">
    <source>
        <dbReference type="Proteomes" id="UP000299102"/>
    </source>
</evidence>
<keyword evidence="2" id="KW-1185">Reference proteome</keyword>
<protein>
    <submittedName>
        <fullName evidence="1">Uncharacterized protein</fullName>
    </submittedName>
</protein>
<sequence>MINRGGRGGGVDRRTTAAIAHVYFRRHQIKRRQTAALALTTFRNSAETISLLQRFNVRVCREEAVDAFKMDDLEIPQSEQKKCYKN</sequence>
<organism evidence="1 2">
    <name type="scientific">Eumeta variegata</name>
    <name type="common">Bagworm moth</name>
    <name type="synonym">Eumeta japonica</name>
    <dbReference type="NCBI Taxonomy" id="151549"/>
    <lineage>
        <taxon>Eukaryota</taxon>
        <taxon>Metazoa</taxon>
        <taxon>Ecdysozoa</taxon>
        <taxon>Arthropoda</taxon>
        <taxon>Hexapoda</taxon>
        <taxon>Insecta</taxon>
        <taxon>Pterygota</taxon>
        <taxon>Neoptera</taxon>
        <taxon>Endopterygota</taxon>
        <taxon>Lepidoptera</taxon>
        <taxon>Glossata</taxon>
        <taxon>Ditrysia</taxon>
        <taxon>Tineoidea</taxon>
        <taxon>Psychidae</taxon>
        <taxon>Oiketicinae</taxon>
        <taxon>Eumeta</taxon>
    </lineage>
</organism>
<comment type="caution">
    <text evidence="1">The sequence shown here is derived from an EMBL/GenBank/DDBJ whole genome shotgun (WGS) entry which is preliminary data.</text>
</comment>
<accession>A0A4C1U2T3</accession>
<reference evidence="1 2" key="1">
    <citation type="journal article" date="2019" name="Commun. Biol.">
        <title>The bagworm genome reveals a unique fibroin gene that provides high tensile strength.</title>
        <authorList>
            <person name="Kono N."/>
            <person name="Nakamura H."/>
            <person name="Ohtoshi R."/>
            <person name="Tomita M."/>
            <person name="Numata K."/>
            <person name="Arakawa K."/>
        </authorList>
    </citation>
    <scope>NUCLEOTIDE SEQUENCE [LARGE SCALE GENOMIC DNA]</scope>
</reference>
<gene>
    <name evidence="1" type="ORF">EVAR_93703_1</name>
</gene>
<proteinExistence type="predicted"/>
<name>A0A4C1U2T3_EUMVA</name>
<dbReference type="Proteomes" id="UP000299102">
    <property type="component" value="Unassembled WGS sequence"/>
</dbReference>
<evidence type="ECO:0000313" key="1">
    <source>
        <dbReference type="EMBL" id="GBP20589.1"/>
    </source>
</evidence>